<dbReference type="Pfam" id="PF00171">
    <property type="entry name" value="Aldedh"/>
    <property type="match status" value="1"/>
</dbReference>
<evidence type="ECO:0000256" key="12">
    <source>
        <dbReference type="ARBA" id="ARBA00039117"/>
    </source>
</evidence>
<keyword evidence="6" id="KW-0443">Lipid metabolism</keyword>
<evidence type="ECO:0000256" key="1">
    <source>
        <dbReference type="ARBA" id="ARBA00004131"/>
    </source>
</evidence>
<comment type="catalytic activity">
    <reaction evidence="22">
        <text>(2E)-hexadecenal + NAD(+) + H2O = (E)-hexadec-2-enoate + NADH + 2 H(+)</text>
        <dbReference type="Rhea" id="RHEA:36135"/>
        <dbReference type="ChEBI" id="CHEBI:15377"/>
        <dbReference type="ChEBI" id="CHEBI:15378"/>
        <dbReference type="ChEBI" id="CHEBI:17585"/>
        <dbReference type="ChEBI" id="CHEBI:57540"/>
        <dbReference type="ChEBI" id="CHEBI:57945"/>
        <dbReference type="ChEBI" id="CHEBI:72745"/>
    </reaction>
</comment>
<evidence type="ECO:0000256" key="4">
    <source>
        <dbReference type="ARBA" id="ARBA00022692"/>
    </source>
</evidence>
<dbReference type="InterPro" id="IPR016162">
    <property type="entry name" value="Ald_DH_N"/>
</dbReference>
<keyword evidence="5" id="KW-0256">Endoplasmic reticulum</keyword>
<evidence type="ECO:0000256" key="13">
    <source>
        <dbReference type="ARBA" id="ARBA00039622"/>
    </source>
</evidence>
<dbReference type="InterPro" id="IPR012394">
    <property type="entry name" value="Aldehyde_DH_NAD(P)"/>
</dbReference>
<evidence type="ECO:0000256" key="24">
    <source>
        <dbReference type="ARBA" id="ARBA00048972"/>
    </source>
</evidence>
<dbReference type="GO" id="GO:0006631">
    <property type="term" value="P:fatty acid metabolic process"/>
    <property type="evidence" value="ECO:0007669"/>
    <property type="project" value="UniProtKB-KW"/>
</dbReference>
<dbReference type="PANTHER" id="PTHR43570">
    <property type="entry name" value="ALDEHYDE DEHYDROGENASE"/>
    <property type="match status" value="1"/>
</dbReference>
<evidence type="ECO:0000256" key="7">
    <source>
        <dbReference type="ARBA" id="ARBA00022848"/>
    </source>
</evidence>
<name>A0A8B9RVJ2_9AVES</name>
<keyword evidence="9" id="KW-0560">Oxidoreductase</keyword>
<keyword evidence="6" id="KW-0276">Fatty acid metabolism</keyword>
<dbReference type="SUPFAM" id="SSF53720">
    <property type="entry name" value="ALDH-like"/>
    <property type="match status" value="1"/>
</dbReference>
<evidence type="ECO:0000256" key="20">
    <source>
        <dbReference type="ARBA" id="ARBA00048607"/>
    </source>
</evidence>
<dbReference type="GO" id="GO:0120553">
    <property type="term" value="F:farnesal dehydrogenase (NAD+) activity"/>
    <property type="evidence" value="ECO:0007669"/>
    <property type="project" value="UniProtKB-EC"/>
</dbReference>
<comment type="catalytic activity">
    <reaction evidence="23">
        <text>a fatty aldehyde + NAD(+) + H2O = a fatty acid + NADH + 2 H(+)</text>
        <dbReference type="Rhea" id="RHEA:49832"/>
        <dbReference type="ChEBI" id="CHEBI:15377"/>
        <dbReference type="ChEBI" id="CHEBI:15378"/>
        <dbReference type="ChEBI" id="CHEBI:28868"/>
        <dbReference type="ChEBI" id="CHEBI:35746"/>
        <dbReference type="ChEBI" id="CHEBI:57540"/>
        <dbReference type="ChEBI" id="CHEBI:57945"/>
    </reaction>
</comment>
<organism evidence="27 28">
    <name type="scientific">Accipiter nisus</name>
    <name type="common">Eurasian sparrowhawk</name>
    <dbReference type="NCBI Taxonomy" id="211598"/>
    <lineage>
        <taxon>Eukaryota</taxon>
        <taxon>Metazoa</taxon>
        <taxon>Chordata</taxon>
        <taxon>Craniata</taxon>
        <taxon>Vertebrata</taxon>
        <taxon>Euteleostomi</taxon>
        <taxon>Archelosauria</taxon>
        <taxon>Archosauria</taxon>
        <taxon>Dinosauria</taxon>
        <taxon>Saurischia</taxon>
        <taxon>Theropoda</taxon>
        <taxon>Coelurosauria</taxon>
        <taxon>Aves</taxon>
        <taxon>Neognathae</taxon>
        <taxon>Neoaves</taxon>
        <taxon>Telluraves</taxon>
        <taxon>Accipitrimorphae</taxon>
        <taxon>Accipitriformes</taxon>
        <taxon>Accipitridae</taxon>
        <taxon>Accipitrinae</taxon>
        <taxon>Accipiter</taxon>
    </lineage>
</organism>
<evidence type="ECO:0000256" key="21">
    <source>
        <dbReference type="ARBA" id="ARBA00048648"/>
    </source>
</evidence>
<evidence type="ECO:0000256" key="2">
    <source>
        <dbReference type="ARBA" id="ARBA00004524"/>
    </source>
</evidence>
<comment type="similarity">
    <text evidence="3">Belongs to the aldehyde dehydrogenase family.</text>
</comment>
<dbReference type="GO" id="GO:0004028">
    <property type="term" value="F:3-chloroallyl aldehyde dehydrogenase activity"/>
    <property type="evidence" value="ECO:0007669"/>
    <property type="project" value="TreeGrafter"/>
</dbReference>
<evidence type="ECO:0000313" key="28">
    <source>
        <dbReference type="Proteomes" id="UP000694541"/>
    </source>
</evidence>
<dbReference type="Proteomes" id="UP000694541">
    <property type="component" value="Unplaced"/>
</dbReference>
<evidence type="ECO:0000256" key="25">
    <source>
        <dbReference type="ARBA" id="ARBA00049148"/>
    </source>
</evidence>
<evidence type="ECO:0000256" key="23">
    <source>
        <dbReference type="ARBA" id="ARBA00048895"/>
    </source>
</evidence>
<comment type="catalytic activity">
    <reaction evidence="21">
        <text>octadecanal + NAD(+) + H2O = octadecanoate + NADH + 2 H(+)</text>
        <dbReference type="Rhea" id="RHEA:44020"/>
        <dbReference type="ChEBI" id="CHEBI:15377"/>
        <dbReference type="ChEBI" id="CHEBI:15378"/>
        <dbReference type="ChEBI" id="CHEBI:17034"/>
        <dbReference type="ChEBI" id="CHEBI:25629"/>
        <dbReference type="ChEBI" id="CHEBI:57540"/>
        <dbReference type="ChEBI" id="CHEBI:57945"/>
    </reaction>
</comment>
<evidence type="ECO:0000313" key="27">
    <source>
        <dbReference type="Ensembl" id="ENSANIP00000013766.1"/>
    </source>
</evidence>
<evidence type="ECO:0000256" key="3">
    <source>
        <dbReference type="ARBA" id="ARBA00009986"/>
    </source>
</evidence>
<comment type="subcellular location">
    <subcellularLocation>
        <location evidence="1">Endoplasmic reticulum membrane</location>
        <topology evidence="1">Single-pass membrane protein</topology>
        <orientation evidence="1">Cytoplasmic side</orientation>
    </subcellularLocation>
    <subcellularLocation>
        <location evidence="2">Microsome membrane</location>
    </subcellularLocation>
</comment>
<keyword evidence="8" id="KW-1133">Transmembrane helix</keyword>
<comment type="catalytic activity">
    <reaction evidence="19">
        <text>dodecanoate + NADH + 2 H(+) = dodecanal + NAD(+) + H2O</text>
        <dbReference type="Rhea" id="RHEA:44168"/>
        <dbReference type="ChEBI" id="CHEBI:15377"/>
        <dbReference type="ChEBI" id="CHEBI:15378"/>
        <dbReference type="ChEBI" id="CHEBI:18262"/>
        <dbReference type="ChEBI" id="CHEBI:27836"/>
        <dbReference type="ChEBI" id="CHEBI:57540"/>
        <dbReference type="ChEBI" id="CHEBI:57945"/>
    </reaction>
</comment>
<comment type="catalytic activity">
    <reaction evidence="25">
        <text>hexadecanoate + NADH + 2 H(+) = hexadecanal + NAD(+) + H2O</text>
        <dbReference type="Rhea" id="RHEA:33739"/>
        <dbReference type="ChEBI" id="CHEBI:7896"/>
        <dbReference type="ChEBI" id="CHEBI:15377"/>
        <dbReference type="ChEBI" id="CHEBI:15378"/>
        <dbReference type="ChEBI" id="CHEBI:17600"/>
        <dbReference type="ChEBI" id="CHEBI:57540"/>
        <dbReference type="ChEBI" id="CHEBI:57945"/>
    </reaction>
</comment>
<dbReference type="Gene3D" id="3.40.605.10">
    <property type="entry name" value="Aldehyde Dehydrogenase, Chain A, domain 1"/>
    <property type="match status" value="1"/>
</dbReference>
<reference evidence="27" key="2">
    <citation type="submission" date="2025-09" db="UniProtKB">
        <authorList>
            <consortium name="Ensembl"/>
        </authorList>
    </citation>
    <scope>IDENTIFICATION</scope>
</reference>
<evidence type="ECO:0000256" key="5">
    <source>
        <dbReference type="ARBA" id="ARBA00022824"/>
    </source>
</evidence>
<comment type="catalytic activity">
    <reaction evidence="18">
        <text>tetradecanal + NAD(+) + H2O = tetradecanoate + NADH + 2 H(+)</text>
        <dbReference type="Rhea" id="RHEA:44172"/>
        <dbReference type="ChEBI" id="CHEBI:15377"/>
        <dbReference type="ChEBI" id="CHEBI:15378"/>
        <dbReference type="ChEBI" id="CHEBI:30807"/>
        <dbReference type="ChEBI" id="CHEBI:57540"/>
        <dbReference type="ChEBI" id="CHEBI:57945"/>
        <dbReference type="ChEBI" id="CHEBI:84067"/>
    </reaction>
</comment>
<evidence type="ECO:0000256" key="22">
    <source>
        <dbReference type="ARBA" id="ARBA00048826"/>
    </source>
</evidence>
<reference evidence="27" key="1">
    <citation type="submission" date="2025-08" db="UniProtKB">
        <authorList>
            <consortium name="Ensembl"/>
        </authorList>
    </citation>
    <scope>IDENTIFICATION</scope>
</reference>
<accession>A0A8B9RVJ2</accession>
<dbReference type="InterPro" id="IPR015590">
    <property type="entry name" value="Aldehyde_DH_dom"/>
</dbReference>
<evidence type="ECO:0000256" key="15">
    <source>
        <dbReference type="ARBA" id="ARBA00047498"/>
    </source>
</evidence>
<evidence type="ECO:0000256" key="8">
    <source>
        <dbReference type="ARBA" id="ARBA00022989"/>
    </source>
</evidence>
<evidence type="ECO:0000256" key="9">
    <source>
        <dbReference type="ARBA" id="ARBA00023002"/>
    </source>
</evidence>
<evidence type="ECO:0000256" key="16">
    <source>
        <dbReference type="ARBA" id="ARBA00047531"/>
    </source>
</evidence>
<dbReference type="InterPro" id="IPR016161">
    <property type="entry name" value="Ald_DH/histidinol_DH"/>
</dbReference>
<comment type="catalytic activity">
    <reaction evidence="20">
        <text>22-oxodocosanoate + NAD(+) + H2O = docosanedioate + NADH + 2 H(+)</text>
        <dbReference type="Rhea" id="RHEA:39015"/>
        <dbReference type="ChEBI" id="CHEBI:15377"/>
        <dbReference type="ChEBI" id="CHEBI:15378"/>
        <dbReference type="ChEBI" id="CHEBI:57540"/>
        <dbReference type="ChEBI" id="CHEBI:57945"/>
        <dbReference type="ChEBI" id="CHEBI:76298"/>
        <dbReference type="ChEBI" id="CHEBI:76299"/>
    </reaction>
</comment>
<comment type="catalytic activity">
    <reaction evidence="16">
        <text>heptanal + NAD(+) + H2O = heptanoate + NADH + 2 H(+)</text>
        <dbReference type="Rhea" id="RHEA:44108"/>
        <dbReference type="ChEBI" id="CHEBI:15377"/>
        <dbReference type="ChEBI" id="CHEBI:15378"/>
        <dbReference type="ChEBI" id="CHEBI:32362"/>
        <dbReference type="ChEBI" id="CHEBI:34787"/>
        <dbReference type="ChEBI" id="CHEBI:57540"/>
        <dbReference type="ChEBI" id="CHEBI:57945"/>
    </reaction>
</comment>
<keyword evidence="7" id="KW-0492">Microsome</keyword>
<evidence type="ECO:0000256" key="19">
    <source>
        <dbReference type="ARBA" id="ARBA00048322"/>
    </source>
</evidence>
<dbReference type="EC" id="1.2.1.3" evidence="11"/>
<dbReference type="Ensembl" id="ENSANIT00000014245.1">
    <property type="protein sequence ID" value="ENSANIP00000013766.1"/>
    <property type="gene ID" value="ENSANIG00000009347.1"/>
</dbReference>
<evidence type="ECO:0000256" key="11">
    <source>
        <dbReference type="ARBA" id="ARBA00024226"/>
    </source>
</evidence>
<evidence type="ECO:0000256" key="18">
    <source>
        <dbReference type="ARBA" id="ARBA00047959"/>
    </source>
</evidence>
<evidence type="ECO:0000259" key="26">
    <source>
        <dbReference type="Pfam" id="PF00171"/>
    </source>
</evidence>
<dbReference type="PANTHER" id="PTHR43570:SF9">
    <property type="entry name" value="ALDEHYDE DEHYDROGENASE FAMILY 3 MEMBER A2"/>
    <property type="match status" value="1"/>
</dbReference>
<comment type="catalytic activity">
    <reaction evidence="15">
        <text>2,6,10,14-tetramethylpentadecanal + NAD(+) + H2O = 2,6,10,14-tetramethylpentadecanoate + NADH + 2 H(+)</text>
        <dbReference type="Rhea" id="RHEA:44016"/>
        <dbReference type="ChEBI" id="CHEBI:15377"/>
        <dbReference type="ChEBI" id="CHEBI:15378"/>
        <dbReference type="ChEBI" id="CHEBI:49189"/>
        <dbReference type="ChEBI" id="CHEBI:57540"/>
        <dbReference type="ChEBI" id="CHEBI:57945"/>
        <dbReference type="ChEBI" id="CHEBI:77268"/>
    </reaction>
</comment>
<keyword evidence="4" id="KW-0812">Transmembrane</keyword>
<protein>
    <recommendedName>
        <fullName evidence="13">Aldehyde dehydrogenase family 3 member A2</fullName>
        <ecNumber evidence="11">1.2.1.3</ecNumber>
        <ecNumber evidence="12">1.2.1.94</ecNumber>
    </recommendedName>
    <alternativeName>
        <fullName evidence="14">Fatty aldehyde dehydrogenase</fullName>
    </alternativeName>
</protein>
<dbReference type="AlphaFoldDB" id="A0A8B9RVJ2"/>
<keyword evidence="28" id="KW-1185">Reference proteome</keyword>
<evidence type="ECO:0000256" key="17">
    <source>
        <dbReference type="ARBA" id="ARBA00047920"/>
    </source>
</evidence>
<keyword evidence="10" id="KW-0472">Membrane</keyword>
<evidence type="ECO:0000256" key="14">
    <source>
        <dbReference type="ARBA" id="ARBA00042336"/>
    </source>
</evidence>
<dbReference type="EC" id="1.2.1.94" evidence="12"/>
<evidence type="ECO:0000256" key="10">
    <source>
        <dbReference type="ARBA" id="ARBA00023136"/>
    </source>
</evidence>
<sequence length="214" mass="23267">ATHGGEHLRALCFAPAEFTLLRWSAVAGVEDGCLHHPFPSFLLLQSGHNAYSHEILSVLGELALTMDKLPSWAAPQPVKKNLLMIRDEAYICLEPLGVVLIIGTWNYPFVLVVQPLIGAIAAGNAVVVKPSEISENTAQLVADLLPQYLDRVSLYPVVTGGAAEMKALLTQRFDHILYTGNSTVGKIVMAAAAKHLTPVTLEPWVSLRRRWPGC</sequence>
<comment type="catalytic activity">
    <reaction evidence="17">
        <text>(2E,6E)-farnesal + NAD(+) + H2O = (2E,6E)-farnesoate + NADH + 2 H(+)</text>
        <dbReference type="Rhea" id="RHEA:24216"/>
        <dbReference type="ChEBI" id="CHEBI:15377"/>
        <dbReference type="ChEBI" id="CHEBI:15378"/>
        <dbReference type="ChEBI" id="CHEBI:15894"/>
        <dbReference type="ChEBI" id="CHEBI:57540"/>
        <dbReference type="ChEBI" id="CHEBI:57945"/>
        <dbReference type="ChEBI" id="CHEBI:83276"/>
        <dbReference type="EC" id="1.2.1.94"/>
    </reaction>
</comment>
<comment type="catalytic activity">
    <reaction evidence="24">
        <text>decanal + NAD(+) + H2O = decanoate + NADH + 2 H(+)</text>
        <dbReference type="Rhea" id="RHEA:44104"/>
        <dbReference type="ChEBI" id="CHEBI:15377"/>
        <dbReference type="ChEBI" id="CHEBI:15378"/>
        <dbReference type="ChEBI" id="CHEBI:27689"/>
        <dbReference type="ChEBI" id="CHEBI:31457"/>
        <dbReference type="ChEBI" id="CHEBI:57540"/>
        <dbReference type="ChEBI" id="CHEBI:57945"/>
    </reaction>
</comment>
<dbReference type="GO" id="GO:0006081">
    <property type="term" value="P:aldehyde metabolic process"/>
    <property type="evidence" value="ECO:0007669"/>
    <property type="project" value="InterPro"/>
</dbReference>
<feature type="domain" description="Aldehyde dehydrogenase" evidence="26">
    <location>
        <begin position="86"/>
        <end position="202"/>
    </location>
</feature>
<proteinExistence type="inferred from homology"/>
<dbReference type="GO" id="GO:0005789">
    <property type="term" value="C:endoplasmic reticulum membrane"/>
    <property type="evidence" value="ECO:0007669"/>
    <property type="project" value="UniProtKB-SubCell"/>
</dbReference>
<evidence type="ECO:0000256" key="6">
    <source>
        <dbReference type="ARBA" id="ARBA00022832"/>
    </source>
</evidence>